<dbReference type="AlphaFoldDB" id="A0AAV9JMP1"/>
<dbReference type="Proteomes" id="UP001324427">
    <property type="component" value="Unassembled WGS sequence"/>
</dbReference>
<organism evidence="1 2">
    <name type="scientific">Oleoguttula mirabilis</name>
    <dbReference type="NCBI Taxonomy" id="1507867"/>
    <lineage>
        <taxon>Eukaryota</taxon>
        <taxon>Fungi</taxon>
        <taxon>Dikarya</taxon>
        <taxon>Ascomycota</taxon>
        <taxon>Pezizomycotina</taxon>
        <taxon>Dothideomycetes</taxon>
        <taxon>Dothideomycetidae</taxon>
        <taxon>Mycosphaerellales</taxon>
        <taxon>Teratosphaeriaceae</taxon>
        <taxon>Oleoguttula</taxon>
    </lineage>
</organism>
<comment type="caution">
    <text evidence="1">The sequence shown here is derived from an EMBL/GenBank/DDBJ whole genome shotgun (WGS) entry which is preliminary data.</text>
</comment>
<evidence type="ECO:0000313" key="1">
    <source>
        <dbReference type="EMBL" id="KAK4546211.1"/>
    </source>
</evidence>
<dbReference type="EMBL" id="JAVFHQ010000016">
    <property type="protein sequence ID" value="KAK4546211.1"/>
    <property type="molecule type" value="Genomic_DNA"/>
</dbReference>
<evidence type="ECO:0000313" key="2">
    <source>
        <dbReference type="Proteomes" id="UP001324427"/>
    </source>
</evidence>
<proteinExistence type="predicted"/>
<accession>A0AAV9JMP1</accession>
<name>A0AAV9JMP1_9PEZI</name>
<protein>
    <submittedName>
        <fullName evidence="1">Uncharacterized protein</fullName>
    </submittedName>
</protein>
<reference evidence="1 2" key="1">
    <citation type="submission" date="2021-11" db="EMBL/GenBank/DDBJ databases">
        <title>Black yeast isolated from Biological Soil Crust.</title>
        <authorList>
            <person name="Kurbessoian T."/>
        </authorList>
    </citation>
    <scope>NUCLEOTIDE SEQUENCE [LARGE SCALE GENOMIC DNA]</scope>
    <source>
        <strain evidence="1 2">CCFEE 5522</strain>
    </source>
</reference>
<gene>
    <name evidence="1" type="ORF">LTR36_002348</name>
</gene>
<sequence>MAFKSSIYLPQSFSLKNTIGGIGFNATTNEASVDVYDPNNGTNVSTPDSFGPNNGTAKDLTLDEMVAAGHFKLGWVTSRRIIEGELIEEQTFYGEDAVAQQRKHAEKRELQERARNPWIVAPMPNKLMCNYVNKGRNQMTAWMIQDENAVGLSLVQAFGPDPRGLNWQRSDTKASGLSNAARAWTPTDYTASDEVGISLQPLRRALQSLRVGDQQVVNAATPWRLQRQVNLQPRPHGPNIGVRWTQDRAYASGDNAATHHDPTNGYYSSLYNIIDGVIIIQAAWGPAYMEMLRLHTNTPPADDQLPLLKQWSDVTWTMWKQFRQAIIYPAGTWDNSIPGRAKGPTNIQLQTMTSWLNRIVVSIVQSPQEKLETISVCIASRGYKHGNIPTWDDRQTFAIGHWCYYALIACKNNYGLAWLWIQHKGSTNLGHKVFKSVTILWGDDEANADPLHTSWPTLVWQVADMTADGNRILTAKAAVERGWMTLAEGPNPIMDYEFLNVQVGGRIGDYPA</sequence>
<keyword evidence="2" id="KW-1185">Reference proteome</keyword>